<keyword evidence="5" id="KW-1185">Reference proteome</keyword>
<dbReference type="InterPro" id="IPR020802">
    <property type="entry name" value="TesA-like"/>
</dbReference>
<comment type="similarity">
    <text evidence="1">Belongs to the thioesterase family.</text>
</comment>
<evidence type="ECO:0000313" key="5">
    <source>
        <dbReference type="Proteomes" id="UP000001549"/>
    </source>
</evidence>
<dbReference type="InterPro" id="IPR001031">
    <property type="entry name" value="Thioesterase"/>
</dbReference>
<dbReference type="STRING" id="656024.FsymDg_1935"/>
<dbReference type="eggNOG" id="COG3208">
    <property type="taxonomic scope" value="Bacteria"/>
</dbReference>
<dbReference type="AlphaFoldDB" id="F8AWN1"/>
<dbReference type="SUPFAM" id="SSF53474">
    <property type="entry name" value="alpha/beta-Hydrolases"/>
    <property type="match status" value="1"/>
</dbReference>
<evidence type="ECO:0000313" key="4">
    <source>
        <dbReference type="EMBL" id="AEH09370.1"/>
    </source>
</evidence>
<organism evidence="4 5">
    <name type="scientific">Candidatus Protofrankia datiscae</name>
    <dbReference type="NCBI Taxonomy" id="2716812"/>
    <lineage>
        <taxon>Bacteria</taxon>
        <taxon>Bacillati</taxon>
        <taxon>Actinomycetota</taxon>
        <taxon>Actinomycetes</taxon>
        <taxon>Frankiales</taxon>
        <taxon>Frankiaceae</taxon>
        <taxon>Protofrankia</taxon>
    </lineage>
</organism>
<dbReference type="GO" id="GO:0008610">
    <property type="term" value="P:lipid biosynthetic process"/>
    <property type="evidence" value="ECO:0007669"/>
    <property type="project" value="TreeGrafter"/>
</dbReference>
<accession>F8AWN1</accession>
<proteinExistence type="inferred from homology"/>
<name>F8AWN1_9ACTN</name>
<protein>
    <submittedName>
        <fullName evidence="4">Thioesterase</fullName>
    </submittedName>
</protein>
<gene>
    <name evidence="4" type="ordered locus">FsymDg_1935</name>
</gene>
<sequence>MAGNTTGNTERWLRQFHPGPPDGPLLVCFPHAGGAASFYLPMARALSATTRVRAVQYPGRQDRRSEPPLTTIAALADALAEVLDAFTGQQVAFFGHSMGAIVGFEVIRRLEAAGRPGPRVLFASGRRAPSVRRGDRVHLLDDAGFLREIRALGGTDPRVLDDPEMLALVLPPTRADYRAIETYVGPPDATVRTPVTVLVGDTDPHATAVDAERWREHTGGDFDVRVFPGGHFYLVDQQQAVTATIVAALRDGPAAGQRPAAVGQWRPDRHRPRP</sequence>
<dbReference type="EMBL" id="CP002801">
    <property type="protein sequence ID" value="AEH09370.1"/>
    <property type="molecule type" value="Genomic_DNA"/>
</dbReference>
<dbReference type="GO" id="GO:0016787">
    <property type="term" value="F:hydrolase activity"/>
    <property type="evidence" value="ECO:0007669"/>
    <property type="project" value="UniProtKB-KW"/>
</dbReference>
<evidence type="ECO:0000259" key="3">
    <source>
        <dbReference type="SMART" id="SM00824"/>
    </source>
</evidence>
<dbReference type="Gene3D" id="3.40.50.1820">
    <property type="entry name" value="alpha/beta hydrolase"/>
    <property type="match status" value="1"/>
</dbReference>
<dbReference type="InterPro" id="IPR012223">
    <property type="entry name" value="TEII"/>
</dbReference>
<dbReference type="KEGG" id="fsy:FsymDg_1935"/>
<feature type="domain" description="Thioesterase TesA-like" evidence="3">
    <location>
        <begin position="27"/>
        <end position="250"/>
    </location>
</feature>
<dbReference type="InterPro" id="IPR029058">
    <property type="entry name" value="AB_hydrolase_fold"/>
</dbReference>
<evidence type="ECO:0000256" key="2">
    <source>
        <dbReference type="ARBA" id="ARBA00022801"/>
    </source>
</evidence>
<dbReference type="HOGENOM" id="CLU_070456_1_2_11"/>
<dbReference type="SMART" id="SM00824">
    <property type="entry name" value="PKS_TE"/>
    <property type="match status" value="1"/>
</dbReference>
<reference evidence="4 5" key="1">
    <citation type="submission" date="2011-05" db="EMBL/GenBank/DDBJ databases">
        <title>Complete sequence of chromosome of Frankia symbiont of Datisca glomerata.</title>
        <authorList>
            <consortium name="US DOE Joint Genome Institute"/>
            <person name="Lucas S."/>
            <person name="Han J."/>
            <person name="Lapidus A."/>
            <person name="Cheng J.-F."/>
            <person name="Goodwin L."/>
            <person name="Pitluck S."/>
            <person name="Peters L."/>
            <person name="Mikhailova N."/>
            <person name="Chertkov O."/>
            <person name="Teshima H."/>
            <person name="Han C."/>
            <person name="Tapia R."/>
            <person name="Land M."/>
            <person name="Hauser L."/>
            <person name="Kyrpides N."/>
            <person name="Ivanova N."/>
            <person name="Pagani I."/>
            <person name="Berry A."/>
            <person name="Pawlowski K."/>
            <person name="Persson T."/>
            <person name="Vanden Heuvel B."/>
            <person name="Benson D."/>
            <person name="Woyke T."/>
        </authorList>
    </citation>
    <scope>NUCLEOTIDE SEQUENCE [LARGE SCALE GENOMIC DNA]</scope>
    <source>
        <strain evidence="5">4085684</strain>
    </source>
</reference>
<dbReference type="Proteomes" id="UP000001549">
    <property type="component" value="Chromosome"/>
</dbReference>
<evidence type="ECO:0000256" key="1">
    <source>
        <dbReference type="ARBA" id="ARBA00007169"/>
    </source>
</evidence>
<keyword evidence="2" id="KW-0378">Hydrolase</keyword>
<dbReference type="Pfam" id="PF00975">
    <property type="entry name" value="Thioesterase"/>
    <property type="match status" value="1"/>
</dbReference>
<dbReference type="PANTHER" id="PTHR11487">
    <property type="entry name" value="THIOESTERASE"/>
    <property type="match status" value="1"/>
</dbReference>
<dbReference type="PANTHER" id="PTHR11487:SF0">
    <property type="entry name" value="S-ACYL FATTY ACID SYNTHASE THIOESTERASE, MEDIUM CHAIN"/>
    <property type="match status" value="1"/>
</dbReference>
<dbReference type="RefSeq" id="WP_013873315.1">
    <property type="nucleotide sequence ID" value="NC_015656.1"/>
</dbReference>